<keyword evidence="1" id="KW-0175">Coiled coil</keyword>
<name>A0A2G5VU68_9PELO</name>
<evidence type="ECO:0000256" key="1">
    <source>
        <dbReference type="SAM" id="Coils"/>
    </source>
</evidence>
<organism evidence="3 4">
    <name type="scientific">Caenorhabditis nigoni</name>
    <dbReference type="NCBI Taxonomy" id="1611254"/>
    <lineage>
        <taxon>Eukaryota</taxon>
        <taxon>Metazoa</taxon>
        <taxon>Ecdysozoa</taxon>
        <taxon>Nematoda</taxon>
        <taxon>Chromadorea</taxon>
        <taxon>Rhabditida</taxon>
        <taxon>Rhabditina</taxon>
        <taxon>Rhabditomorpha</taxon>
        <taxon>Rhabditoidea</taxon>
        <taxon>Rhabditidae</taxon>
        <taxon>Peloderinae</taxon>
        <taxon>Caenorhabditis</taxon>
    </lineage>
</organism>
<sequence>MNASIHINLYLFSEDLQMALKLPKNKRKLFSDSDVKTEVTEAETPVRKKTKTNRQDSSSDTNTTIVAPLGAPLKYVDRNRYTSLWIAFPQADPSHLLEFVLGDELIERLPEYFELFLTDWLMSVQKNMTKMLESDDLRKTIKSMMIKCQESLVRSDERLNFFLLKILKTILETQTFVIFEEVSGWLNFIKKFVKNCSWEERIEEAVLMNVFNKVSKSSKEVLSSFFTGSIRHKSKEVKVYYCHILRFVLKFTFNTLRHVFKFDPENGHLFYDGELEENTTVYETPTPVTCDSTSGTISMDLISPIPFGVPLMYLKRNEYPSLWITLPRADHSQLLEFVLEDQLIDVTSEPLKQFLVDWLLSVQQQMIETLHNDGLRKTIESMNVNCKKSLRRGDKRIRMFLEQILRTVLDTPFFAIFEEEESTYFHFISSFVKNRKIKREIDETVLTKVFNSLSRSARHTVLSFFTGKNQKRKAAVYYYYILRFALKLALNTLRHVFKFRPKSCRFYYNGVLEEEEPTNQLIEWENFVEENDVQPPVNQYRTHVEYDSSSGTISIDPTTDIPFGVPSMYLERNEHPSLWMTMPRADQSELLAFVLEDKPRNVIPKRFKQFLTDWLLSVQQKMIETLQNDGLRKTIKSVKIRAHEYPSRRDDRIYFFLKEILETVFDTEGFVIFERGTRWLSFIKRFIKNGKLNKEIDETVLTSVFGTLSKKAIKAMSSFFNGSQEDKSKQVKVYYFHILRFVFILTFNTLRYAFKFDPKNSRFYYDGSLEEDELSNRQAEWEKVAEENDVKPQVNQYRTPVSYDSSSGTISKHPTTAVSFGAPAMHLESVTEEREVKHRVVRFAEPVYDVISTVPPPNVPSSLDTANWESFAEEHDVKPQLPLANPFGAPVAVARSHLLPKEVVPTVPPSNVPSSSNIEDKMSQYMQFFDSSLVPQKWLNAFKMVVQHNEYLKSQEAKLEARYRELKEEVREMKEEKKRRRMI</sequence>
<gene>
    <name evidence="3" type="primary">Cnig_chr_I.g583</name>
    <name evidence="3" type="ORF">B9Z55_000583</name>
</gene>
<comment type="caution">
    <text evidence="3">The sequence shown here is derived from an EMBL/GenBank/DDBJ whole genome shotgun (WGS) entry which is preliminary data.</text>
</comment>
<feature type="region of interest" description="Disordered" evidence="2">
    <location>
        <begin position="40"/>
        <end position="63"/>
    </location>
</feature>
<dbReference type="AlphaFoldDB" id="A0A2G5VU68"/>
<evidence type="ECO:0000256" key="2">
    <source>
        <dbReference type="SAM" id="MobiDB-lite"/>
    </source>
</evidence>
<feature type="coiled-coil region" evidence="1">
    <location>
        <begin position="949"/>
        <end position="983"/>
    </location>
</feature>
<proteinExistence type="predicted"/>
<dbReference type="EMBL" id="PDUG01000001">
    <property type="protein sequence ID" value="PIC55220.1"/>
    <property type="molecule type" value="Genomic_DNA"/>
</dbReference>
<keyword evidence="4" id="KW-1185">Reference proteome</keyword>
<accession>A0A2G5VU68</accession>
<reference evidence="4" key="1">
    <citation type="submission" date="2017-10" db="EMBL/GenBank/DDBJ databases">
        <title>Rapid genome shrinkage in a self-fertile nematode reveals novel sperm competition proteins.</title>
        <authorList>
            <person name="Yin D."/>
            <person name="Schwarz E.M."/>
            <person name="Thomas C.G."/>
            <person name="Felde R.L."/>
            <person name="Korf I.F."/>
            <person name="Cutter A.D."/>
            <person name="Schartner C.M."/>
            <person name="Ralston E.J."/>
            <person name="Meyer B.J."/>
            <person name="Haag E.S."/>
        </authorList>
    </citation>
    <scope>NUCLEOTIDE SEQUENCE [LARGE SCALE GENOMIC DNA]</scope>
    <source>
        <strain evidence="4">JU1422</strain>
    </source>
</reference>
<evidence type="ECO:0000313" key="3">
    <source>
        <dbReference type="EMBL" id="PIC55220.1"/>
    </source>
</evidence>
<protein>
    <submittedName>
        <fullName evidence="3">Uncharacterized protein</fullName>
    </submittedName>
</protein>
<dbReference type="Proteomes" id="UP000230233">
    <property type="component" value="Chromosome I"/>
</dbReference>
<evidence type="ECO:0000313" key="4">
    <source>
        <dbReference type="Proteomes" id="UP000230233"/>
    </source>
</evidence>